<dbReference type="RefSeq" id="WP_192533636.1">
    <property type="nucleotide sequence ID" value="NZ_JACZHT010000002.1"/>
</dbReference>
<dbReference type="EMBL" id="JACZHT010000002">
    <property type="protein sequence ID" value="MBE1236655.1"/>
    <property type="molecule type" value="Genomic_DNA"/>
</dbReference>
<dbReference type="Pfam" id="PF00565">
    <property type="entry name" value="SNase"/>
    <property type="match status" value="1"/>
</dbReference>
<dbReference type="Proteomes" id="UP000631034">
    <property type="component" value="Unassembled WGS sequence"/>
</dbReference>
<dbReference type="AlphaFoldDB" id="A0A8J6YL31"/>
<organism evidence="3 4">
    <name type="scientific">Phaeovibrio sulfidiphilus</name>
    <dbReference type="NCBI Taxonomy" id="1220600"/>
    <lineage>
        <taxon>Bacteria</taxon>
        <taxon>Pseudomonadati</taxon>
        <taxon>Pseudomonadota</taxon>
        <taxon>Alphaproteobacteria</taxon>
        <taxon>Rhodospirillales</taxon>
        <taxon>Rhodospirillaceae</taxon>
        <taxon>Phaeovibrio</taxon>
    </lineage>
</organism>
<evidence type="ECO:0000256" key="1">
    <source>
        <dbReference type="SAM" id="SignalP"/>
    </source>
</evidence>
<dbReference type="SUPFAM" id="SSF50199">
    <property type="entry name" value="Staphylococcal nuclease"/>
    <property type="match status" value="1"/>
</dbReference>
<name>A0A8J6YL31_9PROT</name>
<accession>A0A8J6YL31</accession>
<dbReference type="InterPro" id="IPR035437">
    <property type="entry name" value="SNase_OB-fold_sf"/>
</dbReference>
<proteinExistence type="predicted"/>
<evidence type="ECO:0000313" key="3">
    <source>
        <dbReference type="EMBL" id="MBE1236655.1"/>
    </source>
</evidence>
<feature type="domain" description="TNase-like" evidence="2">
    <location>
        <begin position="39"/>
        <end position="167"/>
    </location>
</feature>
<feature type="chain" id="PRO_5035177738" evidence="1">
    <location>
        <begin position="29"/>
        <end position="167"/>
    </location>
</feature>
<evidence type="ECO:0000259" key="2">
    <source>
        <dbReference type="PROSITE" id="PS50830"/>
    </source>
</evidence>
<keyword evidence="4" id="KW-1185">Reference proteome</keyword>
<dbReference type="Gene3D" id="2.40.50.90">
    <property type="match status" value="1"/>
</dbReference>
<reference evidence="3" key="1">
    <citation type="submission" date="2020-10" db="EMBL/GenBank/DDBJ databases">
        <title>Genome sequence of the unusual species of purple photosynthetic bacteria, Phaeovibrio sulfidiphilus DSM 23193, type strain.</title>
        <authorList>
            <person name="Kyndt J.A."/>
            <person name="Meyer T.E."/>
        </authorList>
    </citation>
    <scope>NUCLEOTIDE SEQUENCE</scope>
    <source>
        <strain evidence="3">DSM 23193</strain>
    </source>
</reference>
<dbReference type="SMART" id="SM00318">
    <property type="entry name" value="SNc"/>
    <property type="match status" value="1"/>
</dbReference>
<keyword evidence="1" id="KW-0732">Signal</keyword>
<comment type="caution">
    <text evidence="3">The sequence shown here is derived from an EMBL/GenBank/DDBJ whole genome shotgun (WGS) entry which is preliminary data.</text>
</comment>
<dbReference type="InterPro" id="IPR016071">
    <property type="entry name" value="Staphylococal_nuclease_OB-fold"/>
</dbReference>
<evidence type="ECO:0000313" key="4">
    <source>
        <dbReference type="Proteomes" id="UP000631034"/>
    </source>
</evidence>
<dbReference type="PROSITE" id="PS50830">
    <property type="entry name" value="TNASE_3"/>
    <property type="match status" value="1"/>
</dbReference>
<sequence>MNRLLRSRSVPFAGVLVTVCLSAGLTAAAPTSRAVPVEGPIRGEVVRVIDGDTLEVEAFVWPDHRVTASVRVEGIDTPELRGRCDAEKEMARRARDYVIALLDHHGSTVLLKKVRHDKYAGRVLASVLLPGDIDLAGTLIAEGLARPYDGKTRGSWCEPQDTALNNH</sequence>
<gene>
    <name evidence="3" type="ORF">IHV25_03180</name>
</gene>
<protein>
    <submittedName>
        <fullName evidence="3">Thermonuclease family protein</fullName>
    </submittedName>
</protein>
<feature type="signal peptide" evidence="1">
    <location>
        <begin position="1"/>
        <end position="28"/>
    </location>
</feature>